<proteinExistence type="predicted"/>
<comment type="caution">
    <text evidence="1">The sequence shown here is derived from an EMBL/GenBank/DDBJ whole genome shotgun (WGS) entry which is preliminary data.</text>
</comment>
<name>A0A6N9HQV0_9BURK</name>
<evidence type="ECO:0000313" key="2">
    <source>
        <dbReference type="Proteomes" id="UP000448575"/>
    </source>
</evidence>
<keyword evidence="2" id="KW-1185">Reference proteome</keyword>
<protein>
    <submittedName>
        <fullName evidence="1">DUF3024 domain-containing protein</fullName>
    </submittedName>
</protein>
<dbReference type="AlphaFoldDB" id="A0A6N9HQV0"/>
<dbReference type="Pfam" id="PF11225">
    <property type="entry name" value="DUF3024"/>
    <property type="match status" value="1"/>
</dbReference>
<accession>A0A6N9HQV0</accession>
<gene>
    <name evidence="1" type="ORF">GTP41_24405</name>
</gene>
<organism evidence="1 2">
    <name type="scientific">Pseudoduganella guangdongensis</name>
    <dbReference type="NCBI Taxonomy" id="2692179"/>
    <lineage>
        <taxon>Bacteria</taxon>
        <taxon>Pseudomonadati</taxon>
        <taxon>Pseudomonadota</taxon>
        <taxon>Betaproteobacteria</taxon>
        <taxon>Burkholderiales</taxon>
        <taxon>Oxalobacteraceae</taxon>
        <taxon>Telluria group</taxon>
        <taxon>Pseudoduganella</taxon>
    </lineage>
</organism>
<reference evidence="1 2" key="1">
    <citation type="submission" date="2019-12" db="EMBL/GenBank/DDBJ databases">
        <title>Novel species isolated from a subtropical stream in China.</title>
        <authorList>
            <person name="Lu H."/>
        </authorList>
    </citation>
    <scope>NUCLEOTIDE SEQUENCE [LARGE SCALE GENOMIC DNA]</scope>
    <source>
        <strain evidence="1 2">DS3</strain>
    </source>
</reference>
<evidence type="ECO:0000313" key="1">
    <source>
        <dbReference type="EMBL" id="MYN05242.1"/>
    </source>
</evidence>
<sequence length="114" mass="13279">MLNDLEKKKIENAVGAFVAKRRPPAHIRKEVDLDFRIAGQSIEIFEIRPVWQGIGETHEIPIAKATFVRTRGVWQLYWQRRDLKWHSYEPLPAVPSIEDVIAEIDADPWACFWG</sequence>
<dbReference type="InterPro" id="IPR021388">
    <property type="entry name" value="DUF3024"/>
</dbReference>
<dbReference type="EMBL" id="WWCJ01000026">
    <property type="protein sequence ID" value="MYN05242.1"/>
    <property type="molecule type" value="Genomic_DNA"/>
</dbReference>
<dbReference type="Proteomes" id="UP000448575">
    <property type="component" value="Unassembled WGS sequence"/>
</dbReference>